<dbReference type="SUPFAM" id="SSF63862">
    <property type="entry name" value="Thiamin pyrophosphokinase, substrate-binding domain"/>
    <property type="match status" value="1"/>
</dbReference>
<dbReference type="PANTHER" id="PTHR41299:SF1">
    <property type="entry name" value="THIAMINE PYROPHOSPHOKINASE"/>
    <property type="match status" value="1"/>
</dbReference>
<dbReference type="Gene3D" id="3.40.50.10240">
    <property type="entry name" value="Thiamin pyrophosphokinase, catalytic domain"/>
    <property type="match status" value="1"/>
</dbReference>
<evidence type="ECO:0000313" key="8">
    <source>
        <dbReference type="Proteomes" id="UP000610527"/>
    </source>
</evidence>
<dbReference type="InterPro" id="IPR036371">
    <property type="entry name" value="TPK_B1-bd_sf"/>
</dbReference>
<evidence type="ECO:0000256" key="3">
    <source>
        <dbReference type="ARBA" id="ARBA00022777"/>
    </source>
</evidence>
<dbReference type="PANTHER" id="PTHR41299">
    <property type="entry name" value="THIAMINE PYROPHOSPHOKINASE"/>
    <property type="match status" value="1"/>
</dbReference>
<evidence type="ECO:0000256" key="1">
    <source>
        <dbReference type="ARBA" id="ARBA00022679"/>
    </source>
</evidence>
<name>A0ABX2LII6_9STAP</name>
<dbReference type="SMART" id="SM00983">
    <property type="entry name" value="TPK_B1_binding"/>
    <property type="match status" value="1"/>
</dbReference>
<dbReference type="GO" id="GO:0004788">
    <property type="term" value="F:thiamine diphosphokinase activity"/>
    <property type="evidence" value="ECO:0007669"/>
    <property type="project" value="UniProtKB-EC"/>
</dbReference>
<comment type="caution">
    <text evidence="7">The sequence shown here is derived from an EMBL/GenBank/DDBJ whole genome shotgun (WGS) entry which is preliminary data.</text>
</comment>
<reference evidence="7 8" key="1">
    <citation type="submission" date="2020-06" db="EMBL/GenBank/DDBJ databases">
        <title>Staphylococcus borealis sp. nov. -A novel member of the Staphylococcaceae family isolated from skin and blood in humans.</title>
        <authorList>
            <person name="Pain M."/>
            <person name="Wolden R."/>
            <person name="Jaen-Luchoro D."/>
            <person name="Salva-Serra F."/>
            <person name="Iglesias B.P."/>
            <person name="Karlsson R."/>
            <person name="Klingenberg C."/>
            <person name="Cavanagh J.P."/>
        </authorList>
    </citation>
    <scope>NUCLEOTIDE SEQUENCE [LARGE SCALE GENOMIC DNA]</scope>
    <source>
        <strain evidence="7 8">58-22</strain>
    </source>
</reference>
<dbReference type="RefSeq" id="WP_053029237.1">
    <property type="nucleotide sequence ID" value="NZ_CUEE01000002.1"/>
</dbReference>
<dbReference type="InterPro" id="IPR036759">
    <property type="entry name" value="TPK_catalytic_sf"/>
</dbReference>
<dbReference type="EC" id="2.7.6.2" evidence="5"/>
<evidence type="ECO:0000256" key="5">
    <source>
        <dbReference type="NCBIfam" id="TIGR01378"/>
    </source>
</evidence>
<proteinExistence type="predicted"/>
<dbReference type="NCBIfam" id="TIGR01378">
    <property type="entry name" value="thi_PPkinase"/>
    <property type="match status" value="1"/>
</dbReference>
<dbReference type="EMBL" id="JABVEG010000002">
    <property type="protein sequence ID" value="NUI82091.1"/>
    <property type="molecule type" value="Genomic_DNA"/>
</dbReference>
<feature type="domain" description="Thiamin pyrophosphokinase thiamin-binding" evidence="6">
    <location>
        <begin position="140"/>
        <end position="205"/>
    </location>
</feature>
<sequence>MRINLLCSDRHLPPQVLSTQKHEHWGGIDRGTLILVNHAITPTFSIGDFDSVSEEERQQLKHQLNIKPVKAEKDDTDLALGVEEAVHRGFTQIHIYGATGGRLDHFMGVMQILQKPKYIERNISISVEDDQNEIKLLKQGTHKIQKSLHFPYVSFIPVTENVVLSLKGFKYNLNKQLLEKGSTLTLSNEVKEAVAEIILHDGQVLQMRSKDAS</sequence>
<dbReference type="InterPro" id="IPR007373">
    <property type="entry name" value="Thiamin_PyroPKinase_B1-bd"/>
</dbReference>
<dbReference type="InterPro" id="IPR053149">
    <property type="entry name" value="TPK"/>
</dbReference>
<evidence type="ECO:0000313" key="7">
    <source>
        <dbReference type="EMBL" id="NUI82091.1"/>
    </source>
</evidence>
<evidence type="ECO:0000256" key="4">
    <source>
        <dbReference type="ARBA" id="ARBA00022840"/>
    </source>
</evidence>
<keyword evidence="3" id="KW-0418">Kinase</keyword>
<dbReference type="Pfam" id="PF04263">
    <property type="entry name" value="TPK_catalytic"/>
    <property type="match status" value="1"/>
</dbReference>
<dbReference type="Pfam" id="PF04265">
    <property type="entry name" value="TPK_B1_binding"/>
    <property type="match status" value="1"/>
</dbReference>
<dbReference type="Proteomes" id="UP000610527">
    <property type="component" value="Unassembled WGS sequence"/>
</dbReference>
<gene>
    <name evidence="7" type="ORF">HUN84_04890</name>
</gene>
<dbReference type="GeneID" id="74185702"/>
<dbReference type="CDD" id="cd07995">
    <property type="entry name" value="TPK"/>
    <property type="match status" value="1"/>
</dbReference>
<accession>A0ABX2LII6</accession>
<organism evidence="7 8">
    <name type="scientific">Staphylococcus borealis</name>
    <dbReference type="NCBI Taxonomy" id="2742203"/>
    <lineage>
        <taxon>Bacteria</taxon>
        <taxon>Bacillati</taxon>
        <taxon>Bacillota</taxon>
        <taxon>Bacilli</taxon>
        <taxon>Bacillales</taxon>
        <taxon>Staphylococcaceae</taxon>
        <taxon>Staphylococcus</taxon>
    </lineage>
</organism>
<keyword evidence="4" id="KW-0067">ATP-binding</keyword>
<keyword evidence="2" id="KW-0547">Nucleotide-binding</keyword>
<protein>
    <recommendedName>
        <fullName evidence="5">Thiamine diphosphokinase</fullName>
        <ecNumber evidence="5">2.7.6.2</ecNumber>
    </recommendedName>
</protein>
<dbReference type="SUPFAM" id="SSF63999">
    <property type="entry name" value="Thiamin pyrophosphokinase, catalytic domain"/>
    <property type="match status" value="1"/>
</dbReference>
<evidence type="ECO:0000259" key="6">
    <source>
        <dbReference type="SMART" id="SM00983"/>
    </source>
</evidence>
<keyword evidence="8" id="KW-1185">Reference proteome</keyword>
<dbReference type="InterPro" id="IPR007371">
    <property type="entry name" value="TPK_catalytic"/>
</dbReference>
<dbReference type="InterPro" id="IPR006282">
    <property type="entry name" value="Thi_PPkinase"/>
</dbReference>
<evidence type="ECO:0000256" key="2">
    <source>
        <dbReference type="ARBA" id="ARBA00022741"/>
    </source>
</evidence>
<keyword evidence="1 7" id="KW-0808">Transferase</keyword>